<dbReference type="InterPro" id="IPR017871">
    <property type="entry name" value="ABC_transporter-like_CS"/>
</dbReference>
<evidence type="ECO:0000313" key="9">
    <source>
        <dbReference type="Proteomes" id="UP001500635"/>
    </source>
</evidence>
<feature type="domain" description="ABC transporter" evidence="7">
    <location>
        <begin position="21"/>
        <end position="235"/>
    </location>
</feature>
<keyword evidence="4 8" id="KW-0067">ATP-binding</keyword>
<gene>
    <name evidence="8" type="ORF">GCM10023147_13720</name>
</gene>
<dbReference type="Gene3D" id="3.40.50.300">
    <property type="entry name" value="P-loop containing nucleotide triphosphate hydrolases"/>
    <property type="match status" value="1"/>
</dbReference>
<keyword evidence="9" id="KW-1185">Reference proteome</keyword>
<sequence>MSAPTTATESAAAARGGDPAVVATGVVRRFGERVVLDHLDLTIGAAELVVLLGPSGCGKSTLLRLLAGIDLPDGGRIEVPTRRAVVFQADRLLPWQRVLPNVTVGLRGKDADERGRAALAEVGLAGRERAWPKELSGGEAQRVSLARALVADPELVLFDEPFAALDAITRLKMHETVRELRRRHNAAMLVVTHDVDEAIALADRVVILGHGRVSAEYPVDLTAGERSVSAARERLRAQLLAELGLAHTAA</sequence>
<dbReference type="PROSITE" id="PS50893">
    <property type="entry name" value="ABC_TRANSPORTER_2"/>
    <property type="match status" value="1"/>
</dbReference>
<reference evidence="9" key="1">
    <citation type="journal article" date="2019" name="Int. J. Syst. Evol. Microbiol.">
        <title>The Global Catalogue of Microorganisms (GCM) 10K type strain sequencing project: providing services to taxonomists for standard genome sequencing and annotation.</title>
        <authorList>
            <consortium name="The Broad Institute Genomics Platform"/>
            <consortium name="The Broad Institute Genome Sequencing Center for Infectious Disease"/>
            <person name="Wu L."/>
            <person name="Ma J."/>
        </authorList>
    </citation>
    <scope>NUCLEOTIDE SEQUENCE [LARGE SCALE GENOMIC DNA]</scope>
    <source>
        <strain evidence="9">JCM 17688</strain>
    </source>
</reference>
<evidence type="ECO:0000256" key="4">
    <source>
        <dbReference type="ARBA" id="ARBA00022840"/>
    </source>
</evidence>
<evidence type="ECO:0000313" key="8">
    <source>
        <dbReference type="EMBL" id="GAA4388303.1"/>
    </source>
</evidence>
<name>A0ABP8JBP7_9ACTN</name>
<evidence type="ECO:0000256" key="6">
    <source>
        <dbReference type="ARBA" id="ARBA00023136"/>
    </source>
</evidence>
<keyword evidence="6" id="KW-0472">Membrane</keyword>
<accession>A0ABP8JBP7</accession>
<evidence type="ECO:0000256" key="3">
    <source>
        <dbReference type="ARBA" id="ARBA00022741"/>
    </source>
</evidence>
<dbReference type="InterPro" id="IPR050166">
    <property type="entry name" value="ABC_transporter_ATP-bind"/>
</dbReference>
<keyword evidence="3" id="KW-0547">Nucleotide-binding</keyword>
<dbReference type="InterPro" id="IPR027417">
    <property type="entry name" value="P-loop_NTPase"/>
</dbReference>
<dbReference type="SUPFAM" id="SSF52540">
    <property type="entry name" value="P-loop containing nucleoside triphosphate hydrolases"/>
    <property type="match status" value="1"/>
</dbReference>
<evidence type="ECO:0000256" key="2">
    <source>
        <dbReference type="ARBA" id="ARBA00022475"/>
    </source>
</evidence>
<keyword evidence="1" id="KW-0813">Transport</keyword>
<proteinExistence type="predicted"/>
<dbReference type="InterPro" id="IPR003593">
    <property type="entry name" value="AAA+_ATPase"/>
</dbReference>
<dbReference type="PANTHER" id="PTHR42788:SF17">
    <property type="entry name" value="ALIPHATIC SULFONATES IMPORT ATP-BINDING PROTEIN SSUB"/>
    <property type="match status" value="1"/>
</dbReference>
<comment type="caution">
    <text evidence="8">The sequence shown here is derived from an EMBL/GenBank/DDBJ whole genome shotgun (WGS) entry which is preliminary data.</text>
</comment>
<keyword evidence="5" id="KW-1278">Translocase</keyword>
<protein>
    <submittedName>
        <fullName evidence="8">ABC transporter ATP-binding protein</fullName>
    </submittedName>
</protein>
<dbReference type="InterPro" id="IPR003439">
    <property type="entry name" value="ABC_transporter-like_ATP-bd"/>
</dbReference>
<evidence type="ECO:0000256" key="5">
    <source>
        <dbReference type="ARBA" id="ARBA00022967"/>
    </source>
</evidence>
<evidence type="ECO:0000259" key="7">
    <source>
        <dbReference type="PROSITE" id="PS50893"/>
    </source>
</evidence>
<dbReference type="PROSITE" id="PS00211">
    <property type="entry name" value="ABC_TRANSPORTER_1"/>
    <property type="match status" value="1"/>
</dbReference>
<dbReference type="Pfam" id="PF00005">
    <property type="entry name" value="ABC_tran"/>
    <property type="match status" value="1"/>
</dbReference>
<dbReference type="PANTHER" id="PTHR42788">
    <property type="entry name" value="TAURINE IMPORT ATP-BINDING PROTEIN-RELATED"/>
    <property type="match status" value="1"/>
</dbReference>
<keyword evidence="2" id="KW-1003">Cell membrane</keyword>
<dbReference type="RefSeq" id="WP_344992811.1">
    <property type="nucleotide sequence ID" value="NZ_BAABFR010000015.1"/>
</dbReference>
<dbReference type="SMART" id="SM00382">
    <property type="entry name" value="AAA"/>
    <property type="match status" value="1"/>
</dbReference>
<evidence type="ECO:0000256" key="1">
    <source>
        <dbReference type="ARBA" id="ARBA00022448"/>
    </source>
</evidence>
<dbReference type="Proteomes" id="UP001500635">
    <property type="component" value="Unassembled WGS sequence"/>
</dbReference>
<dbReference type="GO" id="GO:0005524">
    <property type="term" value="F:ATP binding"/>
    <property type="evidence" value="ECO:0007669"/>
    <property type="project" value="UniProtKB-KW"/>
</dbReference>
<dbReference type="EMBL" id="BAABFR010000015">
    <property type="protein sequence ID" value="GAA4388303.1"/>
    <property type="molecule type" value="Genomic_DNA"/>
</dbReference>
<organism evidence="8 9">
    <name type="scientific">Tsukamurella soli</name>
    <dbReference type="NCBI Taxonomy" id="644556"/>
    <lineage>
        <taxon>Bacteria</taxon>
        <taxon>Bacillati</taxon>
        <taxon>Actinomycetota</taxon>
        <taxon>Actinomycetes</taxon>
        <taxon>Mycobacteriales</taxon>
        <taxon>Tsukamurellaceae</taxon>
        <taxon>Tsukamurella</taxon>
    </lineage>
</organism>